<dbReference type="Pfam" id="PF13416">
    <property type="entry name" value="SBP_bac_8"/>
    <property type="match status" value="1"/>
</dbReference>
<accession>A0ABN2R6I7</accession>
<feature type="chain" id="PRO_5045633056" evidence="4">
    <location>
        <begin position="22"/>
        <end position="407"/>
    </location>
</feature>
<evidence type="ECO:0000256" key="3">
    <source>
        <dbReference type="ARBA" id="ARBA00022729"/>
    </source>
</evidence>
<dbReference type="CDD" id="cd13585">
    <property type="entry name" value="PBP2_TMBP_like"/>
    <property type="match status" value="1"/>
</dbReference>
<comment type="similarity">
    <text evidence="1">Belongs to the bacterial solute-binding protein 1 family.</text>
</comment>
<dbReference type="PROSITE" id="PS51257">
    <property type="entry name" value="PROKAR_LIPOPROTEIN"/>
    <property type="match status" value="1"/>
</dbReference>
<dbReference type="Gene3D" id="3.40.190.10">
    <property type="entry name" value="Periplasmic binding protein-like II"/>
    <property type="match status" value="2"/>
</dbReference>
<sequence>MNKKGLVAAAVIVVGLSTALAGCAGGSGGVSSTAAGGQKLLVEDYYAGPQAANYDKIYQSCAAKAGNTVTANHVPNGGLIPKVLQQISSKTLPDVLMLDNPDVQQIADSGALTPLKDYGLSSDGMTQGVVDAGTYKGELYGLAPGVNSLGLFYNKDMLTAAGIQPPTTWDELRAAAKKLTASGRYGFAFSGVNNYEGTWQFMPWMWSNGGDEKDLKSPENAQALQFLADLIKDGSVSQSVVNWSQGDVNNQFIAGKAAMMENGPWQIPALKQAKINFGYVPIPPQAEGKKSQTPLGGETFTVPNTGDNAKMAAAGKFVGCLNTAENEALIADQNNYVPSNVEAAKKFGESNADLSGFVQIVADARSRTAELGVTWPDIATQIYTAEQLVLTGKATPQDALAQATAGK</sequence>
<keyword evidence="3 4" id="KW-0732">Signal</keyword>
<name>A0ABN2R6I7_9MICO</name>
<organism evidence="5 6">
    <name type="scientific">Microbacterium deminutum</name>
    <dbReference type="NCBI Taxonomy" id="344164"/>
    <lineage>
        <taxon>Bacteria</taxon>
        <taxon>Bacillati</taxon>
        <taxon>Actinomycetota</taxon>
        <taxon>Actinomycetes</taxon>
        <taxon>Micrococcales</taxon>
        <taxon>Microbacteriaceae</taxon>
        <taxon>Microbacterium</taxon>
    </lineage>
</organism>
<gene>
    <name evidence="5" type="ORF">GCM10009776_29090</name>
</gene>
<keyword evidence="2" id="KW-0813">Transport</keyword>
<evidence type="ECO:0000256" key="1">
    <source>
        <dbReference type="ARBA" id="ARBA00008520"/>
    </source>
</evidence>
<dbReference type="SUPFAM" id="SSF53850">
    <property type="entry name" value="Periplasmic binding protein-like II"/>
    <property type="match status" value="1"/>
</dbReference>
<feature type="signal peptide" evidence="4">
    <location>
        <begin position="1"/>
        <end position="21"/>
    </location>
</feature>
<comment type="caution">
    <text evidence="5">The sequence shown here is derived from an EMBL/GenBank/DDBJ whole genome shotgun (WGS) entry which is preliminary data.</text>
</comment>
<dbReference type="PANTHER" id="PTHR30061">
    <property type="entry name" value="MALTOSE-BINDING PERIPLASMIC PROTEIN"/>
    <property type="match status" value="1"/>
</dbReference>
<dbReference type="EMBL" id="BAAAOG010000006">
    <property type="protein sequence ID" value="GAA1964443.1"/>
    <property type="molecule type" value="Genomic_DNA"/>
</dbReference>
<protein>
    <submittedName>
        <fullName evidence="5">Sugar ABC transporter substrate-binding protein</fullName>
    </submittedName>
</protein>
<dbReference type="RefSeq" id="WP_344095877.1">
    <property type="nucleotide sequence ID" value="NZ_BAAAOG010000006.1"/>
</dbReference>
<proteinExistence type="inferred from homology"/>
<dbReference type="InterPro" id="IPR006059">
    <property type="entry name" value="SBP"/>
</dbReference>
<keyword evidence="6" id="KW-1185">Reference proteome</keyword>
<evidence type="ECO:0000313" key="5">
    <source>
        <dbReference type="EMBL" id="GAA1964443.1"/>
    </source>
</evidence>
<evidence type="ECO:0000256" key="4">
    <source>
        <dbReference type="SAM" id="SignalP"/>
    </source>
</evidence>
<reference evidence="5 6" key="1">
    <citation type="journal article" date="2019" name="Int. J. Syst. Evol. Microbiol.">
        <title>The Global Catalogue of Microorganisms (GCM) 10K type strain sequencing project: providing services to taxonomists for standard genome sequencing and annotation.</title>
        <authorList>
            <consortium name="The Broad Institute Genomics Platform"/>
            <consortium name="The Broad Institute Genome Sequencing Center for Infectious Disease"/>
            <person name="Wu L."/>
            <person name="Ma J."/>
        </authorList>
    </citation>
    <scope>NUCLEOTIDE SEQUENCE [LARGE SCALE GENOMIC DNA]</scope>
    <source>
        <strain evidence="5 6">JCM 14901</strain>
    </source>
</reference>
<evidence type="ECO:0000313" key="6">
    <source>
        <dbReference type="Proteomes" id="UP001499933"/>
    </source>
</evidence>
<dbReference type="PANTHER" id="PTHR30061:SF50">
    <property type="entry name" value="MALTOSE_MALTODEXTRIN-BINDING PERIPLASMIC PROTEIN"/>
    <property type="match status" value="1"/>
</dbReference>
<dbReference type="Proteomes" id="UP001499933">
    <property type="component" value="Unassembled WGS sequence"/>
</dbReference>
<evidence type="ECO:0000256" key="2">
    <source>
        <dbReference type="ARBA" id="ARBA00022448"/>
    </source>
</evidence>